<proteinExistence type="predicted"/>
<keyword evidence="1" id="KW-0255">Endonuclease</keyword>
<name>A0ACC1TII3_9AGAR</name>
<reference evidence="1" key="1">
    <citation type="submission" date="2022-09" db="EMBL/GenBank/DDBJ databases">
        <title>A Global Phylogenomic Analysis of the Shiitake Genus Lentinula.</title>
        <authorList>
            <consortium name="DOE Joint Genome Institute"/>
            <person name="Sierra-Patev S."/>
            <person name="Min B."/>
            <person name="Naranjo-Ortiz M."/>
            <person name="Looney B."/>
            <person name="Konkel Z."/>
            <person name="Slot J.C."/>
            <person name="Sakamoto Y."/>
            <person name="Steenwyk J.L."/>
            <person name="Rokas A."/>
            <person name="Carro J."/>
            <person name="Camarero S."/>
            <person name="Ferreira P."/>
            <person name="Molpeceres G."/>
            <person name="Ruiz-Duenas F.J."/>
            <person name="Serrano A."/>
            <person name="Henrissat B."/>
            <person name="Drula E."/>
            <person name="Hughes K.W."/>
            <person name="Mata J.L."/>
            <person name="Ishikawa N.K."/>
            <person name="Vargas-Isla R."/>
            <person name="Ushijima S."/>
            <person name="Smith C.A."/>
            <person name="Ahrendt S."/>
            <person name="Andreopoulos W."/>
            <person name="He G."/>
            <person name="Labutti K."/>
            <person name="Lipzen A."/>
            <person name="Ng V."/>
            <person name="Riley R."/>
            <person name="Sandor L."/>
            <person name="Barry K."/>
            <person name="Martinez A.T."/>
            <person name="Xiao Y."/>
            <person name="Gibbons J.G."/>
            <person name="Terashima K."/>
            <person name="Grigoriev I.V."/>
            <person name="Hibbett D.S."/>
        </authorList>
    </citation>
    <scope>NUCLEOTIDE SEQUENCE</scope>
    <source>
        <strain evidence="1">TMI1499</strain>
    </source>
</reference>
<keyword evidence="2" id="KW-1185">Reference proteome</keyword>
<evidence type="ECO:0000313" key="2">
    <source>
        <dbReference type="Proteomes" id="UP001163835"/>
    </source>
</evidence>
<organism evidence="1 2">
    <name type="scientific">Lentinula aff. lateritia</name>
    <dbReference type="NCBI Taxonomy" id="2804960"/>
    <lineage>
        <taxon>Eukaryota</taxon>
        <taxon>Fungi</taxon>
        <taxon>Dikarya</taxon>
        <taxon>Basidiomycota</taxon>
        <taxon>Agaricomycotina</taxon>
        <taxon>Agaricomycetes</taxon>
        <taxon>Agaricomycetidae</taxon>
        <taxon>Agaricales</taxon>
        <taxon>Marasmiineae</taxon>
        <taxon>Omphalotaceae</taxon>
        <taxon>Lentinula</taxon>
    </lineage>
</organism>
<accession>A0ACC1TII3</accession>
<evidence type="ECO:0000313" key="1">
    <source>
        <dbReference type="EMBL" id="KAJ3804579.1"/>
    </source>
</evidence>
<comment type="caution">
    <text evidence="1">The sequence shown here is derived from an EMBL/GenBank/DDBJ whole genome shotgun (WGS) entry which is preliminary data.</text>
</comment>
<dbReference type="Proteomes" id="UP001163835">
    <property type="component" value="Unassembled WGS sequence"/>
</dbReference>
<protein>
    <submittedName>
        <fullName evidence="1">Endonuclease/exonuclease/phosphatase</fullName>
    </submittedName>
</protein>
<dbReference type="EMBL" id="MU795919">
    <property type="protein sequence ID" value="KAJ3804579.1"/>
    <property type="molecule type" value="Genomic_DNA"/>
</dbReference>
<gene>
    <name evidence="1" type="ORF">F5876DRAFT_91792</name>
</gene>
<keyword evidence="1" id="KW-0378">Hydrolase</keyword>
<sequence>MHQDNKWKHIWRLMKDKRLGVLALQETHLTNERVDEITNHYGKKFHVFASHDPTNPTGRGGVAIVINRRLILVDKPKTYEIIPGRALLLQVTIHKKDKLNILAVYAPNVSGSNGSENAQCWQDIKTYFDTRPNAPKPDIMLGDHNMVEAGLLDQIPAHDDPEEASSALDDLKILLKLRDGWRMTYPNERTFTYMQPASGSQSRIDRIYVTDPLLETAREWKIRESGIPNADHSLASVQITSEEAPWSGKGRWRIPDYVIKDKDFLSYIREQGIKAVQKLRVLTLRTQTNNAQTIWHAFKEKVTHKAKERAKWIIPGLTRKLNETQLELDRTLNDIELTEAQKTERARKLKLKHVYRRYRMMAEHATD</sequence>
<keyword evidence="1" id="KW-0540">Nuclease</keyword>